<dbReference type="Proteomes" id="UP000634476">
    <property type="component" value="Unassembled WGS sequence"/>
</dbReference>
<name>A0A8J3T1I5_9ACTN</name>
<reference evidence="2" key="1">
    <citation type="submission" date="2021-01" db="EMBL/GenBank/DDBJ databases">
        <title>Whole genome shotgun sequence of Planobispora takensis NBRC 109077.</title>
        <authorList>
            <person name="Komaki H."/>
            <person name="Tamura T."/>
        </authorList>
    </citation>
    <scope>NUCLEOTIDE SEQUENCE</scope>
    <source>
        <strain evidence="2">NBRC 109077</strain>
    </source>
</reference>
<evidence type="ECO:0000313" key="2">
    <source>
        <dbReference type="EMBL" id="GIH99343.1"/>
    </source>
</evidence>
<comment type="caution">
    <text evidence="2">The sequence shown here is derived from an EMBL/GenBank/DDBJ whole genome shotgun (WGS) entry which is preliminary data.</text>
</comment>
<dbReference type="RefSeq" id="WP_203873802.1">
    <property type="nucleotide sequence ID" value="NZ_BOOK01000007.1"/>
</dbReference>
<evidence type="ECO:0000313" key="3">
    <source>
        <dbReference type="Proteomes" id="UP000634476"/>
    </source>
</evidence>
<dbReference type="AlphaFoldDB" id="A0A8J3T1I5"/>
<evidence type="ECO:0000256" key="1">
    <source>
        <dbReference type="SAM" id="SignalP"/>
    </source>
</evidence>
<dbReference type="EMBL" id="BOOK01000007">
    <property type="protein sequence ID" value="GIH99343.1"/>
    <property type="molecule type" value="Genomic_DNA"/>
</dbReference>
<keyword evidence="3" id="KW-1185">Reference proteome</keyword>
<sequence>MIRTLRPAMVAALLGVLITACGHQPWSARITKASIAGDDQTVTVTFEGERFTDGPVCTEVDRTEVTETSAVVTVEVFINYSCVEPGDPFRGTSAEQSTHIRLESLLGERRLETPDRQSIAITRP</sequence>
<accession>A0A8J3T1I5</accession>
<organism evidence="2 3">
    <name type="scientific">Planobispora takensis</name>
    <dbReference type="NCBI Taxonomy" id="1367882"/>
    <lineage>
        <taxon>Bacteria</taxon>
        <taxon>Bacillati</taxon>
        <taxon>Actinomycetota</taxon>
        <taxon>Actinomycetes</taxon>
        <taxon>Streptosporangiales</taxon>
        <taxon>Streptosporangiaceae</taxon>
        <taxon>Planobispora</taxon>
    </lineage>
</organism>
<feature type="signal peptide" evidence="1">
    <location>
        <begin position="1"/>
        <end position="22"/>
    </location>
</feature>
<feature type="chain" id="PRO_5038546863" description="Lipoprotein" evidence="1">
    <location>
        <begin position="23"/>
        <end position="124"/>
    </location>
</feature>
<proteinExistence type="predicted"/>
<gene>
    <name evidence="2" type="ORF">Pta02_13520</name>
</gene>
<keyword evidence="1" id="KW-0732">Signal</keyword>
<evidence type="ECO:0008006" key="4">
    <source>
        <dbReference type="Google" id="ProtNLM"/>
    </source>
</evidence>
<protein>
    <recommendedName>
        <fullName evidence="4">Lipoprotein</fullName>
    </recommendedName>
</protein>
<dbReference type="PROSITE" id="PS51257">
    <property type="entry name" value="PROKAR_LIPOPROTEIN"/>
    <property type="match status" value="1"/>
</dbReference>